<organism evidence="8 9">
    <name type="scientific">Paraphaeosphaeria sporulosa</name>
    <dbReference type="NCBI Taxonomy" id="1460663"/>
    <lineage>
        <taxon>Eukaryota</taxon>
        <taxon>Fungi</taxon>
        <taxon>Dikarya</taxon>
        <taxon>Ascomycota</taxon>
        <taxon>Pezizomycotina</taxon>
        <taxon>Dothideomycetes</taxon>
        <taxon>Pleosporomycetidae</taxon>
        <taxon>Pleosporales</taxon>
        <taxon>Massarineae</taxon>
        <taxon>Didymosphaeriaceae</taxon>
        <taxon>Paraphaeosphaeria</taxon>
    </lineage>
</organism>
<comment type="similarity">
    <text evidence="5">Belongs to the SAT4 family.</text>
</comment>
<evidence type="ECO:0000256" key="1">
    <source>
        <dbReference type="ARBA" id="ARBA00004141"/>
    </source>
</evidence>
<dbReference type="RefSeq" id="XP_018034662.1">
    <property type="nucleotide sequence ID" value="XM_018184195.1"/>
</dbReference>
<evidence type="ECO:0000313" key="8">
    <source>
        <dbReference type="EMBL" id="OAG04297.1"/>
    </source>
</evidence>
<dbReference type="InterPro" id="IPR052337">
    <property type="entry name" value="SAT4-like"/>
</dbReference>
<comment type="subcellular location">
    <subcellularLocation>
        <location evidence="1">Membrane</location>
        <topology evidence="1">Multi-pass membrane protein</topology>
    </subcellularLocation>
</comment>
<evidence type="ECO:0000256" key="3">
    <source>
        <dbReference type="ARBA" id="ARBA00022989"/>
    </source>
</evidence>
<evidence type="ECO:0000259" key="7">
    <source>
        <dbReference type="Pfam" id="PF20684"/>
    </source>
</evidence>
<dbReference type="EMBL" id="KV441553">
    <property type="protein sequence ID" value="OAG04297.1"/>
    <property type="molecule type" value="Genomic_DNA"/>
</dbReference>
<keyword evidence="4" id="KW-0472">Membrane</keyword>
<dbReference type="AlphaFoldDB" id="A0A177CBY4"/>
<feature type="domain" description="Rhodopsin" evidence="7">
    <location>
        <begin position="1"/>
        <end position="72"/>
    </location>
</feature>
<name>A0A177CBY4_9PLEO</name>
<accession>A0A177CBY4</accession>
<evidence type="ECO:0000256" key="2">
    <source>
        <dbReference type="ARBA" id="ARBA00022692"/>
    </source>
</evidence>
<evidence type="ECO:0000256" key="6">
    <source>
        <dbReference type="SAM" id="MobiDB-lite"/>
    </source>
</evidence>
<sequence>MRRRTQIAVLCCFAFGAVVTAVSIARIVSLVELFYLPSGGDPFYDIKITYSIVEPNVAISTACAPALWPLFKHYFSGPVSAKGTYGKSYGTASTGTHHHRKPSLQGGQLAITLKEYGQKGRRRDGHEELGSIASSQDRMV</sequence>
<protein>
    <recommendedName>
        <fullName evidence="7">Rhodopsin domain-containing protein</fullName>
    </recommendedName>
</protein>
<evidence type="ECO:0000256" key="5">
    <source>
        <dbReference type="ARBA" id="ARBA00038359"/>
    </source>
</evidence>
<keyword evidence="9" id="KW-1185">Reference proteome</keyword>
<dbReference type="GeneID" id="28767681"/>
<dbReference type="GO" id="GO:0016020">
    <property type="term" value="C:membrane"/>
    <property type="evidence" value="ECO:0007669"/>
    <property type="project" value="UniProtKB-SubCell"/>
</dbReference>
<evidence type="ECO:0000313" key="9">
    <source>
        <dbReference type="Proteomes" id="UP000077069"/>
    </source>
</evidence>
<gene>
    <name evidence="8" type="ORF">CC84DRAFT_1246221</name>
</gene>
<dbReference type="OrthoDB" id="5283415at2759"/>
<keyword evidence="2" id="KW-0812">Transmembrane</keyword>
<keyword evidence="3" id="KW-1133">Transmembrane helix</keyword>
<dbReference type="PANTHER" id="PTHR33048:SF160">
    <property type="entry name" value="SAT4 FAMILY MEMBRANE PROTEIN"/>
    <property type="match status" value="1"/>
</dbReference>
<reference evidence="8 9" key="1">
    <citation type="submission" date="2016-05" db="EMBL/GenBank/DDBJ databases">
        <title>Comparative analysis of secretome profiles of manganese(II)-oxidizing ascomycete fungi.</title>
        <authorList>
            <consortium name="DOE Joint Genome Institute"/>
            <person name="Zeiner C.A."/>
            <person name="Purvine S.O."/>
            <person name="Zink E.M."/>
            <person name="Wu S."/>
            <person name="Pasa-Tolic L."/>
            <person name="Chaput D.L."/>
            <person name="Haridas S."/>
            <person name="Grigoriev I.V."/>
            <person name="Santelli C.M."/>
            <person name="Hansel C.M."/>
        </authorList>
    </citation>
    <scope>NUCLEOTIDE SEQUENCE [LARGE SCALE GENOMIC DNA]</scope>
    <source>
        <strain evidence="8 9">AP3s5-JAC2a</strain>
    </source>
</reference>
<dbReference type="STRING" id="1460663.A0A177CBY4"/>
<dbReference type="Pfam" id="PF20684">
    <property type="entry name" value="Fung_rhodopsin"/>
    <property type="match status" value="1"/>
</dbReference>
<proteinExistence type="inferred from homology"/>
<evidence type="ECO:0000256" key="4">
    <source>
        <dbReference type="ARBA" id="ARBA00023136"/>
    </source>
</evidence>
<dbReference type="InParanoid" id="A0A177CBY4"/>
<dbReference type="PANTHER" id="PTHR33048">
    <property type="entry name" value="PTH11-LIKE INTEGRAL MEMBRANE PROTEIN (AFU_ORTHOLOGUE AFUA_5G11245)"/>
    <property type="match status" value="1"/>
</dbReference>
<dbReference type="Proteomes" id="UP000077069">
    <property type="component" value="Unassembled WGS sequence"/>
</dbReference>
<dbReference type="InterPro" id="IPR049326">
    <property type="entry name" value="Rhodopsin_dom_fungi"/>
</dbReference>
<feature type="region of interest" description="Disordered" evidence="6">
    <location>
        <begin position="117"/>
        <end position="140"/>
    </location>
</feature>